<reference evidence="4 5" key="1">
    <citation type="journal article" date="2018" name="Sci. Rep.">
        <title>A novel species of the marine cyanobacterium Acaryochloris with a unique pigment content and lifestyle.</title>
        <authorList>
            <person name="Partensky F."/>
            <person name="Six C."/>
            <person name="Ratin M."/>
            <person name="Garczarek L."/>
            <person name="Vaulot D."/>
            <person name="Probert I."/>
            <person name="Calteau A."/>
            <person name="Gourvil P."/>
            <person name="Marie D."/>
            <person name="Grebert T."/>
            <person name="Bouchier C."/>
            <person name="Le Panse S."/>
            <person name="Gachenot M."/>
            <person name="Rodriguez F."/>
            <person name="Garrido J.L."/>
        </authorList>
    </citation>
    <scope>NUCLEOTIDE SEQUENCE [LARGE SCALE GENOMIC DNA]</scope>
    <source>
        <strain evidence="4 5">RCC1774</strain>
    </source>
</reference>
<dbReference type="PIRSF" id="PIRSF016661">
    <property type="entry name" value="BioY"/>
    <property type="match status" value="1"/>
</dbReference>
<keyword evidence="5" id="KW-1185">Reference proteome</keyword>
<keyword evidence="3" id="KW-1133">Transmembrane helix</keyword>
<organism evidence="4 5">
    <name type="scientific">Acaryochloris thomasi RCC1774</name>
    <dbReference type="NCBI Taxonomy" id="1764569"/>
    <lineage>
        <taxon>Bacteria</taxon>
        <taxon>Bacillati</taxon>
        <taxon>Cyanobacteriota</taxon>
        <taxon>Cyanophyceae</taxon>
        <taxon>Acaryochloridales</taxon>
        <taxon>Acaryochloridaceae</taxon>
        <taxon>Acaryochloris</taxon>
        <taxon>Acaryochloris thomasi</taxon>
    </lineage>
</organism>
<gene>
    <name evidence="4" type="ORF">C1752_04398</name>
</gene>
<evidence type="ECO:0000256" key="2">
    <source>
        <dbReference type="PIRNR" id="PIRNR016661"/>
    </source>
</evidence>
<evidence type="ECO:0000313" key="4">
    <source>
        <dbReference type="EMBL" id="PZD71943.1"/>
    </source>
</evidence>
<dbReference type="InterPro" id="IPR003784">
    <property type="entry name" value="BioY"/>
</dbReference>
<dbReference type="PANTHER" id="PTHR34295:SF1">
    <property type="entry name" value="BIOTIN TRANSPORTER BIOY"/>
    <property type="match status" value="1"/>
</dbReference>
<feature type="transmembrane region" description="Helical" evidence="3">
    <location>
        <begin position="119"/>
        <end position="137"/>
    </location>
</feature>
<feature type="transmembrane region" description="Helical" evidence="3">
    <location>
        <begin position="146"/>
        <end position="170"/>
    </location>
</feature>
<dbReference type="AlphaFoldDB" id="A0A2W1JDP0"/>
<evidence type="ECO:0000256" key="1">
    <source>
        <dbReference type="ARBA" id="ARBA00010692"/>
    </source>
</evidence>
<feature type="transmembrane region" description="Helical" evidence="3">
    <location>
        <begin position="28"/>
        <end position="50"/>
    </location>
</feature>
<dbReference type="Pfam" id="PF02632">
    <property type="entry name" value="BioY"/>
    <property type="match status" value="1"/>
</dbReference>
<protein>
    <recommendedName>
        <fullName evidence="2">Biotin transporter</fullName>
    </recommendedName>
</protein>
<feature type="transmembrane region" description="Helical" evidence="3">
    <location>
        <begin position="190"/>
        <end position="211"/>
    </location>
</feature>
<evidence type="ECO:0000256" key="3">
    <source>
        <dbReference type="SAM" id="Phobius"/>
    </source>
</evidence>
<keyword evidence="2 3" id="KW-0472">Membrane</keyword>
<dbReference type="GO" id="GO:0005886">
    <property type="term" value="C:plasma membrane"/>
    <property type="evidence" value="ECO:0007669"/>
    <property type="project" value="UniProtKB-SubCell"/>
</dbReference>
<dbReference type="Proteomes" id="UP000248857">
    <property type="component" value="Unassembled WGS sequence"/>
</dbReference>
<comment type="subcellular location">
    <subcellularLocation>
        <location evidence="2">Cell membrane</location>
        <topology evidence="2">Multi-pass membrane protein</topology>
    </subcellularLocation>
</comment>
<proteinExistence type="inferred from homology"/>
<sequence length="213" mass="23004">MAKLLFQVPTPLPSKFPKSQVLSPLDELLWAIIGLLLTVSGVFIEVSLSIPTGWPLAWGEMQAYSLGSTLQVGAVLLIGCVGGKNAAALSQIAYLALGLSGAQVFAQGGGLGYWQEPTFGYLLGFLPAAWLCGYIAFRQPRRFDAIVLSCLVGLLVIHLLGLVYLTGLSLFGSLPEGWWSAVLQYSFTPFPGQLLMICAVSLIAFIFRRLLFY</sequence>
<keyword evidence="3" id="KW-0812">Transmembrane</keyword>
<dbReference type="PANTHER" id="PTHR34295">
    <property type="entry name" value="BIOTIN TRANSPORTER BIOY"/>
    <property type="match status" value="1"/>
</dbReference>
<comment type="similarity">
    <text evidence="1 2">Belongs to the BioY family.</text>
</comment>
<feature type="transmembrane region" description="Helical" evidence="3">
    <location>
        <begin position="62"/>
        <end position="81"/>
    </location>
</feature>
<name>A0A2W1JDP0_9CYAN</name>
<keyword evidence="2" id="KW-1003">Cell membrane</keyword>
<accession>A0A2W1JDP0</accession>
<keyword evidence="2" id="KW-0813">Transport</keyword>
<dbReference type="GO" id="GO:0015225">
    <property type="term" value="F:biotin transmembrane transporter activity"/>
    <property type="evidence" value="ECO:0007669"/>
    <property type="project" value="UniProtKB-UniRule"/>
</dbReference>
<dbReference type="EMBL" id="PQWO01000013">
    <property type="protein sequence ID" value="PZD71943.1"/>
    <property type="molecule type" value="Genomic_DNA"/>
</dbReference>
<comment type="caution">
    <text evidence="4">The sequence shown here is derived from an EMBL/GenBank/DDBJ whole genome shotgun (WGS) entry which is preliminary data.</text>
</comment>
<feature type="transmembrane region" description="Helical" evidence="3">
    <location>
        <begin position="93"/>
        <end position="113"/>
    </location>
</feature>
<evidence type="ECO:0000313" key="5">
    <source>
        <dbReference type="Proteomes" id="UP000248857"/>
    </source>
</evidence>
<dbReference type="Gene3D" id="1.10.1760.20">
    <property type="match status" value="1"/>
</dbReference>